<name>A0AAD1UJX3_EUPCR</name>
<sequence length="364" mass="40696">MEQYKISPKKVTFSDYDEIEIIDEWAIVSHTTAKKPRKSIVSKKLKHSGSKNSMLLERDSLKKRRICTKKTKSKDFSTTKYNKHCSISIKKLDPCTNKKLRSIKTNRAFTKKLVLKTLKNRNLKNTLLEKLVSDPAVKPATCTIESVRKSLPSARMVGRSPRIPPTKHINVDLTTPNKKGKFSAHESLNIYYKTGSVRSPVHAPKERACYSSLTIGNMRKHNLRQNRSISNESLVGGLMSGRTSCVSGHTLIQNSKQSNLNEKVVPNIGKIFCNTQRKDESVLSMSAQIKRMANLSMMSPSLSIFGGSILSGEGLVLPQARVSKAEPINNLQSQELSKVDHNGEEARSDIEENNSLAHCSTDEF</sequence>
<feature type="region of interest" description="Disordered" evidence="1">
    <location>
        <begin position="335"/>
        <end position="364"/>
    </location>
</feature>
<accession>A0AAD1UJX3</accession>
<dbReference type="EMBL" id="CAMPGE010009432">
    <property type="protein sequence ID" value="CAI2368300.1"/>
    <property type="molecule type" value="Genomic_DNA"/>
</dbReference>
<proteinExistence type="predicted"/>
<gene>
    <name evidence="2" type="ORF">ECRASSUSDP1_LOCUS9591</name>
</gene>
<protein>
    <submittedName>
        <fullName evidence="2">Uncharacterized protein</fullName>
    </submittedName>
</protein>
<dbReference type="Proteomes" id="UP001295684">
    <property type="component" value="Unassembled WGS sequence"/>
</dbReference>
<comment type="caution">
    <text evidence="2">The sequence shown here is derived from an EMBL/GenBank/DDBJ whole genome shotgun (WGS) entry which is preliminary data.</text>
</comment>
<reference evidence="2" key="1">
    <citation type="submission" date="2023-07" db="EMBL/GenBank/DDBJ databases">
        <authorList>
            <consortium name="AG Swart"/>
            <person name="Singh M."/>
            <person name="Singh A."/>
            <person name="Seah K."/>
            <person name="Emmerich C."/>
        </authorList>
    </citation>
    <scope>NUCLEOTIDE SEQUENCE</scope>
    <source>
        <strain evidence="2">DP1</strain>
    </source>
</reference>
<evidence type="ECO:0000256" key="1">
    <source>
        <dbReference type="SAM" id="MobiDB-lite"/>
    </source>
</evidence>
<dbReference type="AlphaFoldDB" id="A0AAD1UJX3"/>
<evidence type="ECO:0000313" key="3">
    <source>
        <dbReference type="Proteomes" id="UP001295684"/>
    </source>
</evidence>
<feature type="compositionally biased region" description="Basic and acidic residues" evidence="1">
    <location>
        <begin position="337"/>
        <end position="350"/>
    </location>
</feature>
<organism evidence="2 3">
    <name type="scientific">Euplotes crassus</name>
    <dbReference type="NCBI Taxonomy" id="5936"/>
    <lineage>
        <taxon>Eukaryota</taxon>
        <taxon>Sar</taxon>
        <taxon>Alveolata</taxon>
        <taxon>Ciliophora</taxon>
        <taxon>Intramacronucleata</taxon>
        <taxon>Spirotrichea</taxon>
        <taxon>Hypotrichia</taxon>
        <taxon>Euplotida</taxon>
        <taxon>Euplotidae</taxon>
        <taxon>Moneuplotes</taxon>
    </lineage>
</organism>
<evidence type="ECO:0000313" key="2">
    <source>
        <dbReference type="EMBL" id="CAI2368300.1"/>
    </source>
</evidence>
<keyword evidence="3" id="KW-1185">Reference proteome</keyword>